<dbReference type="AlphaFoldDB" id="A0A1Z1WQQ5"/>
<feature type="region of interest" description="Disordered" evidence="5">
    <location>
        <begin position="1"/>
        <end position="20"/>
    </location>
</feature>
<evidence type="ECO:0000313" key="8">
    <source>
        <dbReference type="Proteomes" id="UP000195880"/>
    </source>
</evidence>
<dbReference type="KEGG" id="salf:SMD44_08224"/>
<gene>
    <name evidence="7" type="ORF">SMD44_08224</name>
</gene>
<dbReference type="EMBL" id="CP021748">
    <property type="protein sequence ID" value="ARX88737.1"/>
    <property type="molecule type" value="Genomic_DNA"/>
</dbReference>
<evidence type="ECO:0000256" key="5">
    <source>
        <dbReference type="SAM" id="MobiDB-lite"/>
    </source>
</evidence>
<keyword evidence="3 6" id="KW-1133">Transmembrane helix</keyword>
<dbReference type="GO" id="GO:0005524">
    <property type="term" value="F:ATP binding"/>
    <property type="evidence" value="ECO:0007669"/>
    <property type="project" value="InterPro"/>
</dbReference>
<proteinExistence type="predicted"/>
<reference evidence="7 8" key="1">
    <citation type="submission" date="2017-05" db="EMBL/GenBank/DDBJ databases">
        <title>Streptomyces alboflavus Genome sequencing and assembly.</title>
        <authorList>
            <person name="Wang Y."/>
            <person name="Du B."/>
            <person name="Ding Y."/>
            <person name="Liu H."/>
            <person name="Hou Q."/>
            <person name="Liu K."/>
            <person name="Wang C."/>
            <person name="Yao L."/>
        </authorList>
    </citation>
    <scope>NUCLEOTIDE SEQUENCE [LARGE SCALE GENOMIC DNA]</scope>
    <source>
        <strain evidence="7 8">MDJK44</strain>
    </source>
</reference>
<keyword evidence="8" id="KW-1185">Reference proteome</keyword>
<evidence type="ECO:0000256" key="2">
    <source>
        <dbReference type="ARBA" id="ARBA00022692"/>
    </source>
</evidence>
<comment type="subcellular location">
    <subcellularLocation>
        <location evidence="1">Cell membrane</location>
        <topology evidence="1">Multi-pass membrane protein</topology>
    </subcellularLocation>
</comment>
<dbReference type="InterPro" id="IPR036640">
    <property type="entry name" value="ABC1_TM_sf"/>
</dbReference>
<accession>A0A1Z1WQQ5</accession>
<evidence type="ECO:0000256" key="6">
    <source>
        <dbReference type="SAM" id="Phobius"/>
    </source>
</evidence>
<dbReference type="SUPFAM" id="SSF90123">
    <property type="entry name" value="ABC transporter transmembrane region"/>
    <property type="match status" value="1"/>
</dbReference>
<organism evidence="7 8">
    <name type="scientific">Streptomyces alboflavus</name>
    <dbReference type="NCBI Taxonomy" id="67267"/>
    <lineage>
        <taxon>Bacteria</taxon>
        <taxon>Bacillati</taxon>
        <taxon>Actinomycetota</taxon>
        <taxon>Actinomycetes</taxon>
        <taxon>Kitasatosporales</taxon>
        <taxon>Streptomycetaceae</taxon>
        <taxon>Streptomyces</taxon>
    </lineage>
</organism>
<dbReference type="Gene3D" id="1.20.1560.10">
    <property type="entry name" value="ABC transporter type 1, transmembrane domain"/>
    <property type="match status" value="1"/>
</dbReference>
<evidence type="ECO:0000256" key="3">
    <source>
        <dbReference type="ARBA" id="ARBA00022989"/>
    </source>
</evidence>
<sequence length="74" mass="8207">MRHDDPLWKPPTDDSGAAEEPRQLRRILRLFRPYRARLAVVGLLVAAASLVSVATPFLLKEILDTAIPEAARAC</sequence>
<dbReference type="GO" id="GO:0005886">
    <property type="term" value="C:plasma membrane"/>
    <property type="evidence" value="ECO:0007669"/>
    <property type="project" value="UniProtKB-SubCell"/>
</dbReference>
<dbReference type="Proteomes" id="UP000195880">
    <property type="component" value="Chromosome"/>
</dbReference>
<keyword evidence="4 6" id="KW-0472">Membrane</keyword>
<protein>
    <submittedName>
        <fullName evidence="7">Multidrug ABC transporter ATPase</fullName>
    </submittedName>
</protein>
<evidence type="ECO:0000313" key="7">
    <source>
        <dbReference type="EMBL" id="ARX88737.1"/>
    </source>
</evidence>
<evidence type="ECO:0000256" key="1">
    <source>
        <dbReference type="ARBA" id="ARBA00004651"/>
    </source>
</evidence>
<name>A0A1Z1WQQ5_9ACTN</name>
<feature type="transmembrane region" description="Helical" evidence="6">
    <location>
        <begin position="38"/>
        <end position="59"/>
    </location>
</feature>
<evidence type="ECO:0000256" key="4">
    <source>
        <dbReference type="ARBA" id="ARBA00023136"/>
    </source>
</evidence>
<keyword evidence="2 6" id="KW-0812">Transmembrane</keyword>